<organism evidence="1 2">
    <name type="scientific">Eretmocerus hayati</name>
    <dbReference type="NCBI Taxonomy" id="131215"/>
    <lineage>
        <taxon>Eukaryota</taxon>
        <taxon>Metazoa</taxon>
        <taxon>Ecdysozoa</taxon>
        <taxon>Arthropoda</taxon>
        <taxon>Hexapoda</taxon>
        <taxon>Insecta</taxon>
        <taxon>Pterygota</taxon>
        <taxon>Neoptera</taxon>
        <taxon>Endopterygota</taxon>
        <taxon>Hymenoptera</taxon>
        <taxon>Apocrita</taxon>
        <taxon>Proctotrupomorpha</taxon>
        <taxon>Chalcidoidea</taxon>
        <taxon>Aphelinidae</taxon>
        <taxon>Aphelininae</taxon>
        <taxon>Eretmocerus</taxon>
    </lineage>
</organism>
<evidence type="ECO:0000313" key="2">
    <source>
        <dbReference type="Proteomes" id="UP001239111"/>
    </source>
</evidence>
<proteinExistence type="predicted"/>
<keyword evidence="2" id="KW-1185">Reference proteome</keyword>
<dbReference type="Proteomes" id="UP001239111">
    <property type="component" value="Chromosome 1"/>
</dbReference>
<sequence length="898" mass="97386">MSMVRAIAPRSTNTYLGKNACVKALRVYYERVDSHAATSFYFYDYCGSKDISKELILDPKIPITKITLSKTFAFSNPRSAEEFEEARSRFFAEQEFRDEFMEMREGLDLGCNFSPVTLVAVLGNPWFTRPYVYWCLSALLLSWPLRLIIECNTQYADYQVTKLFGVNYDNPTSIQIHTSASQLSAPGSYMLAPSYSEALLMEPSLAPQLSSNAVSCTRGNSCTSTAAATPALPENPHNHQNQGLIVPSYSEALLYERAGAEHQPGSLYRATASGCECPCHGLTPCSLAGSRSSCAGSSRCGGGIGSTDTLMQLELGSTACCRAPGDAPIVGAEDDERSPAGQPTPCSRTARVVRTPVSLARICDGCLSSGSGRRIASSPGNRSGRSCILRDVSEPDLRRSAELLVPGDDAAVTTLSLRTNGRSLENIIENEETVDGRNRGTDRSSAVSASTTQATNNGDQQQQSHSTGAIPKRSSTETAPSTGEIQIVQSSLDEASPSTTTTTTSEARITINPGANSEQVSVKRMPGSRSTYFCLRSILRQNRRRFTLVNPDELHSLTATHSDSDNGDGGGDGQRDIHGMISNGDNGQRQCPCETCRSRELQRPARPDSLALAQDEHQQQQQQRRQRHCRPLSSGHSLTFARDNSRTLIFSSPVQAVCPQDPWGGRNVVPSSQLQQPPAYEEALNLPVLSRLRRSLTERADSALAAACSTSSTSVLLTNCPSSSSSSSSLQHQRQESSSSRSSSQRRRSRVNAESGLGASNRTVLITSTQPGRSETTVSLMSREVGEQSLPPSNSRNNQPGQRQSDEASCDENSSLLRLDQLSVASSSSSSSSTERVRVNVTGGRTKSRLTRSLTERRSKPESRRHDPAVRKSFTERIDTGCRIPGIKRMNINIETSL</sequence>
<reference evidence="1" key="1">
    <citation type="submission" date="2023-04" db="EMBL/GenBank/DDBJ databases">
        <title>A chromosome-level genome assembly of the parasitoid wasp Eretmocerus hayati.</title>
        <authorList>
            <person name="Zhong Y."/>
            <person name="Liu S."/>
            <person name="Liu Y."/>
        </authorList>
    </citation>
    <scope>NUCLEOTIDE SEQUENCE</scope>
    <source>
        <strain evidence="1">ZJU_SS_LIU_2023</strain>
    </source>
</reference>
<accession>A0ACC2PUI6</accession>
<dbReference type="EMBL" id="CM056741">
    <property type="protein sequence ID" value="KAJ8687095.1"/>
    <property type="molecule type" value="Genomic_DNA"/>
</dbReference>
<name>A0ACC2PUI6_9HYME</name>
<comment type="caution">
    <text evidence="1">The sequence shown here is derived from an EMBL/GenBank/DDBJ whole genome shotgun (WGS) entry which is preliminary data.</text>
</comment>
<protein>
    <submittedName>
        <fullName evidence="1">Uncharacterized protein</fullName>
    </submittedName>
</protein>
<evidence type="ECO:0000313" key="1">
    <source>
        <dbReference type="EMBL" id="KAJ8687095.1"/>
    </source>
</evidence>
<gene>
    <name evidence="1" type="ORF">QAD02_022889</name>
</gene>